<keyword evidence="2" id="KW-1185">Reference proteome</keyword>
<dbReference type="AlphaFoldDB" id="A0A1Q6DTE9"/>
<comment type="caution">
    <text evidence="1">The sequence shown here is derived from an EMBL/GenBank/DDBJ whole genome shotgun (WGS) entry which is preliminary data.</text>
</comment>
<reference evidence="1" key="1">
    <citation type="submission" date="2016-12" db="EMBL/GenBank/DDBJ databases">
        <title>Discovery of methanogenic haloarchaea.</title>
        <authorList>
            <person name="Sorokin D.Y."/>
            <person name="Makarova K.S."/>
            <person name="Abbas B."/>
            <person name="Ferrer M."/>
            <person name="Golyshin P.N."/>
        </authorList>
    </citation>
    <scope>NUCLEOTIDE SEQUENCE [LARGE SCALE GENOMIC DNA]</scope>
    <source>
        <strain evidence="1">HMET1</strain>
    </source>
</reference>
<gene>
    <name evidence="1" type="ORF">BTN85_0099</name>
</gene>
<evidence type="ECO:0000313" key="2">
    <source>
        <dbReference type="Proteomes" id="UP000185744"/>
    </source>
</evidence>
<protein>
    <submittedName>
        <fullName evidence="1">Uncharacterized protein</fullName>
    </submittedName>
</protein>
<accession>A0A1Q6DTE9</accession>
<organism evidence="1 2">
    <name type="scientific">Methanohalarchaeum thermophilum</name>
    <dbReference type="NCBI Taxonomy" id="1903181"/>
    <lineage>
        <taxon>Archaea</taxon>
        <taxon>Methanobacteriati</taxon>
        <taxon>Methanobacteriota</taxon>
        <taxon>Methanonatronarchaeia</taxon>
        <taxon>Methanonatronarchaeales</taxon>
        <taxon>Methanonatronarchaeaceae</taxon>
        <taxon>Candidatus Methanohalarchaeum</taxon>
    </lineage>
</organism>
<dbReference type="EMBL" id="MSDW01000001">
    <property type="protein sequence ID" value="OKY77631.1"/>
    <property type="molecule type" value="Genomic_DNA"/>
</dbReference>
<proteinExistence type="predicted"/>
<dbReference type="Proteomes" id="UP000185744">
    <property type="component" value="Unassembled WGS sequence"/>
</dbReference>
<name>A0A1Q6DTE9_METT1</name>
<sequence>MNGGIALEANINVYLEISGKLQVPVAQNESIKDIKD</sequence>
<evidence type="ECO:0000313" key="1">
    <source>
        <dbReference type="EMBL" id="OKY77631.1"/>
    </source>
</evidence>
<dbReference type="InParanoid" id="A0A1Q6DTE9"/>